<feature type="chain" id="PRO_5015190469" description="Secreted protein" evidence="2">
    <location>
        <begin position="21"/>
        <end position="110"/>
    </location>
</feature>
<evidence type="ECO:0000313" key="4">
    <source>
        <dbReference type="Proteomes" id="UP000094444"/>
    </source>
</evidence>
<evidence type="ECO:0000313" key="3">
    <source>
        <dbReference type="EMBL" id="POS74455.1"/>
    </source>
</evidence>
<feature type="compositionally biased region" description="Polar residues" evidence="1">
    <location>
        <begin position="64"/>
        <end position="82"/>
    </location>
</feature>
<reference evidence="3" key="1">
    <citation type="submission" date="2017-09" db="EMBL/GenBank/DDBJ databases">
        <title>Polyketide synthases of a Diaporthe helianthi virulent isolate.</title>
        <authorList>
            <person name="Baroncelli R."/>
        </authorList>
    </citation>
    <scope>NUCLEOTIDE SEQUENCE [LARGE SCALE GENOMIC DNA]</scope>
    <source>
        <strain evidence="3">7/96</strain>
    </source>
</reference>
<feature type="region of interest" description="Disordered" evidence="1">
    <location>
        <begin position="55"/>
        <end position="110"/>
    </location>
</feature>
<feature type="signal peptide" evidence="2">
    <location>
        <begin position="1"/>
        <end position="20"/>
    </location>
</feature>
<proteinExistence type="predicted"/>
<dbReference type="InParanoid" id="A0A2P5HW49"/>
<dbReference type="EMBL" id="MAVT02000626">
    <property type="protein sequence ID" value="POS74455.1"/>
    <property type="molecule type" value="Genomic_DNA"/>
</dbReference>
<protein>
    <recommendedName>
        <fullName evidence="5">Secreted protein</fullName>
    </recommendedName>
</protein>
<evidence type="ECO:0000256" key="1">
    <source>
        <dbReference type="SAM" id="MobiDB-lite"/>
    </source>
</evidence>
<name>A0A2P5HW49_DIAHE</name>
<gene>
    <name evidence="3" type="ORF">DHEL01_v207147</name>
</gene>
<dbReference type="AlphaFoldDB" id="A0A2P5HW49"/>
<organism evidence="3 4">
    <name type="scientific">Diaporthe helianthi</name>
    <dbReference type="NCBI Taxonomy" id="158607"/>
    <lineage>
        <taxon>Eukaryota</taxon>
        <taxon>Fungi</taxon>
        <taxon>Dikarya</taxon>
        <taxon>Ascomycota</taxon>
        <taxon>Pezizomycotina</taxon>
        <taxon>Sordariomycetes</taxon>
        <taxon>Sordariomycetidae</taxon>
        <taxon>Diaporthales</taxon>
        <taxon>Diaporthaceae</taxon>
        <taxon>Diaporthe</taxon>
    </lineage>
</organism>
<accession>A0A2P5HW49</accession>
<sequence length="110" mass="11716">MLPQVVVAITALILTTLATAIAVWECARQHKIISAPELHDDIRLDAQVVLPGASSQAGAELENVPSQASHQSHQKSPSQISSREVESGLQVQSAAKRAPTVPEDRYSNAV</sequence>
<evidence type="ECO:0000256" key="2">
    <source>
        <dbReference type="SAM" id="SignalP"/>
    </source>
</evidence>
<evidence type="ECO:0008006" key="5">
    <source>
        <dbReference type="Google" id="ProtNLM"/>
    </source>
</evidence>
<comment type="caution">
    <text evidence="3">The sequence shown here is derived from an EMBL/GenBank/DDBJ whole genome shotgun (WGS) entry which is preliminary data.</text>
</comment>
<keyword evidence="2" id="KW-0732">Signal</keyword>
<dbReference type="Proteomes" id="UP000094444">
    <property type="component" value="Unassembled WGS sequence"/>
</dbReference>
<keyword evidence="4" id="KW-1185">Reference proteome</keyword>